<keyword evidence="10 11" id="KW-0407">Ion channel</keyword>
<dbReference type="KEGG" id="dvv:114332107"/>
<evidence type="ECO:0000313" key="16">
    <source>
        <dbReference type="RefSeq" id="XP_028137632.1"/>
    </source>
</evidence>
<evidence type="ECO:0000259" key="13">
    <source>
        <dbReference type="Pfam" id="PF02932"/>
    </source>
</evidence>
<dbReference type="Pfam" id="PF02932">
    <property type="entry name" value="Neur_chan_memb"/>
    <property type="match status" value="1"/>
</dbReference>
<dbReference type="CDD" id="cd18987">
    <property type="entry name" value="LGIC_ECD_anion"/>
    <property type="match status" value="1"/>
</dbReference>
<dbReference type="PROSITE" id="PS00236">
    <property type="entry name" value="NEUROTR_ION_CHANNEL"/>
    <property type="match status" value="1"/>
</dbReference>
<dbReference type="Pfam" id="PF02931">
    <property type="entry name" value="Neur_chan_LBD"/>
    <property type="match status" value="1"/>
</dbReference>
<dbReference type="RefSeq" id="XP_028137632.1">
    <property type="nucleotide sequence ID" value="XM_028281831.1"/>
</dbReference>
<dbReference type="OrthoDB" id="6667051at2759"/>
<dbReference type="InParanoid" id="A0A6P7FS55"/>
<dbReference type="GO" id="GO:0099095">
    <property type="term" value="F:ligand-gated monoatomic anion channel activity"/>
    <property type="evidence" value="ECO:0007669"/>
    <property type="project" value="UniProtKB-ARBA"/>
</dbReference>
<dbReference type="GO" id="GO:0005230">
    <property type="term" value="F:extracellular ligand-gated monoatomic ion channel activity"/>
    <property type="evidence" value="ECO:0007669"/>
    <property type="project" value="InterPro"/>
</dbReference>
<dbReference type="PRINTS" id="PR00253">
    <property type="entry name" value="GABAARECEPTR"/>
</dbReference>
<dbReference type="InterPro" id="IPR006201">
    <property type="entry name" value="Neur_channel"/>
</dbReference>
<evidence type="ECO:0000256" key="9">
    <source>
        <dbReference type="ARBA" id="ARBA00023136"/>
    </source>
</evidence>
<dbReference type="InterPro" id="IPR006202">
    <property type="entry name" value="Neur_chan_lig-bd"/>
</dbReference>
<reference evidence="16" key="1">
    <citation type="submission" date="2025-04" db="UniProtKB">
        <authorList>
            <consortium name="RefSeq"/>
        </authorList>
    </citation>
    <scope>IDENTIFICATION</scope>
    <source>
        <tissue evidence="16">Whole insect</tissue>
    </source>
</reference>
<evidence type="ECO:0000256" key="4">
    <source>
        <dbReference type="ARBA" id="ARBA00022475"/>
    </source>
</evidence>
<comment type="similarity">
    <text evidence="11">Belongs to the ligand-gated ion channel (TC 1.A.9) family.</text>
</comment>
<dbReference type="PRINTS" id="PR00252">
    <property type="entry name" value="NRIONCHANNEL"/>
</dbReference>
<dbReference type="Gene3D" id="1.20.58.390">
    <property type="entry name" value="Neurotransmitter-gated ion-channel transmembrane domain"/>
    <property type="match status" value="1"/>
</dbReference>
<keyword evidence="9 11" id="KW-0472">Membrane</keyword>
<protein>
    <submittedName>
        <fullName evidence="16">Glycine receptor subunit alpha-2-like isoform X1</fullName>
    </submittedName>
</protein>
<feature type="transmembrane region" description="Helical" evidence="11">
    <location>
        <begin position="279"/>
        <end position="296"/>
    </location>
</feature>
<dbReference type="GO" id="GO:0005254">
    <property type="term" value="F:chloride channel activity"/>
    <property type="evidence" value="ECO:0007669"/>
    <property type="project" value="UniProtKB-ARBA"/>
</dbReference>
<dbReference type="GO" id="GO:0004888">
    <property type="term" value="F:transmembrane signaling receptor activity"/>
    <property type="evidence" value="ECO:0007669"/>
    <property type="project" value="InterPro"/>
</dbReference>
<dbReference type="GeneID" id="114332107"/>
<dbReference type="EnsemblMetazoa" id="XM_028281831.2">
    <property type="protein sequence ID" value="XP_028137632.1"/>
    <property type="gene ID" value="LOC114332107"/>
</dbReference>
<evidence type="ECO:0000256" key="2">
    <source>
        <dbReference type="ARBA" id="ARBA00004236"/>
    </source>
</evidence>
<keyword evidence="3 11" id="KW-0813">Transport</keyword>
<dbReference type="PANTHER" id="PTHR18945">
    <property type="entry name" value="NEUROTRANSMITTER GATED ION CHANNEL"/>
    <property type="match status" value="1"/>
</dbReference>
<evidence type="ECO:0000256" key="3">
    <source>
        <dbReference type="ARBA" id="ARBA00022448"/>
    </source>
</evidence>
<dbReference type="AlphaFoldDB" id="A0A6P7FS55"/>
<feature type="transmembrane region" description="Helical" evidence="11">
    <location>
        <begin position="311"/>
        <end position="334"/>
    </location>
</feature>
<evidence type="ECO:0000259" key="12">
    <source>
        <dbReference type="Pfam" id="PF02931"/>
    </source>
</evidence>
<dbReference type="Gene3D" id="2.70.170.10">
    <property type="entry name" value="Neurotransmitter-gated ion-channel ligand-binding domain"/>
    <property type="match status" value="1"/>
</dbReference>
<comment type="subcellular location">
    <subcellularLocation>
        <location evidence="2">Cell membrane</location>
    </subcellularLocation>
    <subcellularLocation>
        <location evidence="1">Membrane</location>
        <topology evidence="1">Multi-pass membrane protein</topology>
    </subcellularLocation>
</comment>
<sequence>MEYYIVIFLFICHVTEAFEETQTLSTLDMDQMLPNETNEFIPEDYLKNMKPPALLGEPTEVGFSMRIYYISSIDVNSMEFSIDMYIKQEWQDSRITIPDELEDSDRDAVHLSAKLFQSLWQPDLYFLNSRTEDKPTIAHKYASVVLFKNKTIRYLQKVHVVVACQMEFSSFPMDSQICPIAVESFAHTNNMMRLKWIGHGVSLSPDIKHQQYRILPVNFKEEDEYTTEKNGNFSRLIAYFAFERHIGHHLIQIYAPSTLIVALSWFSFWLDFDAIPGRVTLLVTCQLSLVTMFSDLRDETPPVDYIKALDIWMAGCMISVFGAVAEFVIAKVLFGKYNDHKKKEKEQKIKDVRVSIASEFVDSNYSLYKSDFCYNPNKQKSHHLYWITEKGKEKVLWKELDRTSRYFFPLVFFVFGTIYWTMMIYGREHFRRLQDFI</sequence>
<feature type="transmembrane region" description="Helical" evidence="11">
    <location>
        <begin position="253"/>
        <end position="272"/>
    </location>
</feature>
<feature type="chain" id="PRO_5028523741" evidence="11">
    <location>
        <begin position="18"/>
        <end position="437"/>
    </location>
</feature>
<keyword evidence="8 11" id="KW-0406">Ion transport</keyword>
<keyword evidence="7 11" id="KW-1133">Transmembrane helix</keyword>
<evidence type="ECO:0000313" key="14">
    <source>
        <dbReference type="EnsemblMetazoa" id="XP_028137632.1"/>
    </source>
</evidence>
<keyword evidence="4" id="KW-1003">Cell membrane</keyword>
<feature type="domain" description="Neurotransmitter-gated ion-channel ligand-binding" evidence="12">
    <location>
        <begin position="43"/>
        <end position="245"/>
    </location>
</feature>
<dbReference type="InterPro" id="IPR006028">
    <property type="entry name" value="GABAA/Glycine_rcpt"/>
</dbReference>
<evidence type="ECO:0000256" key="10">
    <source>
        <dbReference type="ARBA" id="ARBA00023303"/>
    </source>
</evidence>
<dbReference type="SUPFAM" id="SSF63712">
    <property type="entry name" value="Nicotinic receptor ligand binding domain-like"/>
    <property type="match status" value="1"/>
</dbReference>
<dbReference type="InterPro" id="IPR018000">
    <property type="entry name" value="Neurotransmitter_ion_chnl_CS"/>
</dbReference>
<organism evidence="16">
    <name type="scientific">Diabrotica virgifera virgifera</name>
    <name type="common">western corn rootworm</name>
    <dbReference type="NCBI Taxonomy" id="50390"/>
    <lineage>
        <taxon>Eukaryota</taxon>
        <taxon>Metazoa</taxon>
        <taxon>Ecdysozoa</taxon>
        <taxon>Arthropoda</taxon>
        <taxon>Hexapoda</taxon>
        <taxon>Insecta</taxon>
        <taxon>Pterygota</taxon>
        <taxon>Neoptera</taxon>
        <taxon>Endopterygota</taxon>
        <taxon>Coleoptera</taxon>
        <taxon>Polyphaga</taxon>
        <taxon>Cucujiformia</taxon>
        <taxon>Chrysomeloidea</taxon>
        <taxon>Chrysomelidae</taxon>
        <taxon>Galerucinae</taxon>
        <taxon>Diabroticina</taxon>
        <taxon>Diabroticites</taxon>
        <taxon>Diabrotica</taxon>
    </lineage>
</organism>
<evidence type="ECO:0000256" key="8">
    <source>
        <dbReference type="ARBA" id="ARBA00023065"/>
    </source>
</evidence>
<name>A0A6P7FS55_DIAVI</name>
<dbReference type="Proteomes" id="UP001652700">
    <property type="component" value="Unplaced"/>
</dbReference>
<evidence type="ECO:0000256" key="11">
    <source>
        <dbReference type="RuleBase" id="RU000687"/>
    </source>
</evidence>
<keyword evidence="15" id="KW-1185">Reference proteome</keyword>
<evidence type="ECO:0000256" key="7">
    <source>
        <dbReference type="ARBA" id="ARBA00022989"/>
    </source>
</evidence>
<dbReference type="InterPro" id="IPR038050">
    <property type="entry name" value="Neuro_actylchol_rec"/>
</dbReference>
<evidence type="ECO:0000256" key="1">
    <source>
        <dbReference type="ARBA" id="ARBA00004141"/>
    </source>
</evidence>
<dbReference type="InterPro" id="IPR036719">
    <property type="entry name" value="Neuro-gated_channel_TM_sf"/>
</dbReference>
<dbReference type="InterPro" id="IPR036734">
    <property type="entry name" value="Neur_chan_lig-bd_sf"/>
</dbReference>
<reference evidence="14" key="2">
    <citation type="submission" date="2025-05" db="UniProtKB">
        <authorList>
            <consortium name="EnsemblMetazoa"/>
        </authorList>
    </citation>
    <scope>IDENTIFICATION</scope>
</reference>
<evidence type="ECO:0000256" key="6">
    <source>
        <dbReference type="ARBA" id="ARBA00022729"/>
    </source>
</evidence>
<feature type="signal peptide" evidence="11">
    <location>
        <begin position="1"/>
        <end position="17"/>
    </location>
</feature>
<dbReference type="SUPFAM" id="SSF90112">
    <property type="entry name" value="Neurotransmitter-gated ion-channel transmembrane pore"/>
    <property type="match status" value="1"/>
</dbReference>
<proteinExistence type="inferred from homology"/>
<evidence type="ECO:0000256" key="5">
    <source>
        <dbReference type="ARBA" id="ARBA00022692"/>
    </source>
</evidence>
<keyword evidence="6 11" id="KW-0732">Signal</keyword>
<dbReference type="GO" id="GO:0005886">
    <property type="term" value="C:plasma membrane"/>
    <property type="evidence" value="ECO:0007669"/>
    <property type="project" value="UniProtKB-SubCell"/>
</dbReference>
<dbReference type="CDD" id="cd19049">
    <property type="entry name" value="LGIC_TM_anion"/>
    <property type="match status" value="1"/>
</dbReference>
<feature type="domain" description="Neurotransmitter-gated ion-channel transmembrane" evidence="13">
    <location>
        <begin position="253"/>
        <end position="349"/>
    </location>
</feature>
<keyword evidence="5 11" id="KW-0812">Transmembrane</keyword>
<evidence type="ECO:0000313" key="15">
    <source>
        <dbReference type="Proteomes" id="UP001652700"/>
    </source>
</evidence>
<accession>A0A6P7FS55</accession>
<dbReference type="InterPro" id="IPR006029">
    <property type="entry name" value="Neurotrans-gated_channel_TM"/>
</dbReference>
<feature type="transmembrane region" description="Helical" evidence="11">
    <location>
        <begin position="406"/>
        <end position="426"/>
    </location>
</feature>
<gene>
    <name evidence="16" type="primary">LOC114332107</name>
</gene>